<accession>A0A5C8ZNW5</accession>
<sequence>MKLRPALLLLMLLATGLAGAQDPADPNTPTDANTPAQATANAPPARQQDDSPFDYQASEQISEDLSVSFPVDI</sequence>
<dbReference type="RefSeq" id="WP_148070320.1">
    <property type="nucleotide sequence ID" value="NZ_VRZA01000011.1"/>
</dbReference>
<keyword evidence="2" id="KW-0732">Signal</keyword>
<name>A0A5C8ZNW5_9GAMM</name>
<dbReference type="Proteomes" id="UP000321039">
    <property type="component" value="Unassembled WGS sequence"/>
</dbReference>
<keyword evidence="4" id="KW-1185">Reference proteome</keyword>
<organism evidence="3 4">
    <name type="scientific">Parahaliea maris</name>
    <dbReference type="NCBI Taxonomy" id="2716870"/>
    <lineage>
        <taxon>Bacteria</taxon>
        <taxon>Pseudomonadati</taxon>
        <taxon>Pseudomonadota</taxon>
        <taxon>Gammaproteobacteria</taxon>
        <taxon>Cellvibrionales</taxon>
        <taxon>Halieaceae</taxon>
        <taxon>Parahaliea</taxon>
    </lineage>
</organism>
<evidence type="ECO:0000313" key="3">
    <source>
        <dbReference type="EMBL" id="TXS89279.1"/>
    </source>
</evidence>
<dbReference type="EMBL" id="VRZA01000011">
    <property type="protein sequence ID" value="TXS89279.1"/>
    <property type="molecule type" value="Genomic_DNA"/>
</dbReference>
<evidence type="ECO:0000313" key="4">
    <source>
        <dbReference type="Proteomes" id="UP000321039"/>
    </source>
</evidence>
<feature type="compositionally biased region" description="Low complexity" evidence="1">
    <location>
        <begin position="19"/>
        <end position="45"/>
    </location>
</feature>
<evidence type="ECO:0000256" key="1">
    <source>
        <dbReference type="SAM" id="MobiDB-lite"/>
    </source>
</evidence>
<gene>
    <name evidence="3" type="ORF">FV139_20290</name>
</gene>
<reference evidence="3 4" key="1">
    <citation type="submission" date="2019-08" db="EMBL/GenBank/DDBJ databases">
        <title>Parahaliea maris sp. nov., isolated from the surface seawater.</title>
        <authorList>
            <person name="Liu Y."/>
        </authorList>
    </citation>
    <scope>NUCLEOTIDE SEQUENCE [LARGE SCALE GENOMIC DNA]</scope>
    <source>
        <strain evidence="3 4">HSLHS9</strain>
    </source>
</reference>
<feature type="signal peptide" evidence="2">
    <location>
        <begin position="1"/>
        <end position="20"/>
    </location>
</feature>
<feature type="region of interest" description="Disordered" evidence="1">
    <location>
        <begin position="19"/>
        <end position="73"/>
    </location>
</feature>
<feature type="chain" id="PRO_5022741395" evidence="2">
    <location>
        <begin position="21"/>
        <end position="73"/>
    </location>
</feature>
<comment type="caution">
    <text evidence="3">The sequence shown here is derived from an EMBL/GenBank/DDBJ whole genome shotgun (WGS) entry which is preliminary data.</text>
</comment>
<proteinExistence type="predicted"/>
<dbReference type="AlphaFoldDB" id="A0A5C8ZNW5"/>
<evidence type="ECO:0000256" key="2">
    <source>
        <dbReference type="SAM" id="SignalP"/>
    </source>
</evidence>
<protein>
    <submittedName>
        <fullName evidence="3">Uncharacterized protein</fullName>
    </submittedName>
</protein>